<dbReference type="RefSeq" id="WP_297341310.1">
    <property type="nucleotide sequence ID" value="NZ_BAABWU010000005.1"/>
</dbReference>
<dbReference type="EMBL" id="BAABWU010000005">
    <property type="protein sequence ID" value="GAA6196335.1"/>
    <property type="molecule type" value="Genomic_DNA"/>
</dbReference>
<reference evidence="1 2" key="1">
    <citation type="submission" date="2024-04" db="EMBL/GenBank/DDBJ databases">
        <title>Draft genome sequence of Pseudophaeobacter arcticus NBRC 116598.</title>
        <authorList>
            <person name="Miyakawa T."/>
            <person name="Kusuya Y."/>
            <person name="Miura T."/>
        </authorList>
    </citation>
    <scope>NUCLEOTIDE SEQUENCE [LARGE SCALE GENOMIC DNA]</scope>
    <source>
        <strain evidence="1 2">SU-CL00105</strain>
    </source>
</reference>
<comment type="caution">
    <text evidence="1">The sequence shown here is derived from an EMBL/GenBank/DDBJ whole genome shotgun (WGS) entry which is preliminary data.</text>
</comment>
<proteinExistence type="predicted"/>
<accession>A0ABQ0AKD7</accession>
<sequence>MRTLKDGPEEAAQSLTIGELDKEKASLEALIDYAMQCAMETNVFSANGRLEDVRRTLCRAVL</sequence>
<name>A0ABQ0AKD7_9RHOB</name>
<keyword evidence="2" id="KW-1185">Reference proteome</keyword>
<evidence type="ECO:0000313" key="1">
    <source>
        <dbReference type="EMBL" id="GAA6196335.1"/>
    </source>
</evidence>
<gene>
    <name evidence="1" type="ORF">NBRC116598_17790</name>
</gene>
<organism evidence="1 2">
    <name type="scientific">Pseudophaeobacter arcticus</name>
    <dbReference type="NCBI Taxonomy" id="385492"/>
    <lineage>
        <taxon>Bacteria</taxon>
        <taxon>Pseudomonadati</taxon>
        <taxon>Pseudomonadota</taxon>
        <taxon>Alphaproteobacteria</taxon>
        <taxon>Rhodobacterales</taxon>
        <taxon>Paracoccaceae</taxon>
        <taxon>Pseudophaeobacter</taxon>
    </lineage>
</organism>
<protein>
    <submittedName>
        <fullName evidence="1">Uncharacterized protein</fullName>
    </submittedName>
</protein>
<evidence type="ECO:0000313" key="2">
    <source>
        <dbReference type="Proteomes" id="UP001441944"/>
    </source>
</evidence>
<dbReference type="Proteomes" id="UP001441944">
    <property type="component" value="Unassembled WGS sequence"/>
</dbReference>